<keyword evidence="1" id="KW-0732">Signal</keyword>
<feature type="signal peptide" evidence="1">
    <location>
        <begin position="1"/>
        <end position="23"/>
    </location>
</feature>
<feature type="chain" id="PRO_5045062197" description="Lipoprotein" evidence="1">
    <location>
        <begin position="24"/>
        <end position="234"/>
    </location>
</feature>
<accession>A0ABV8EM41</accession>
<organism evidence="2 3">
    <name type="scientific">Belliella kenyensis</name>
    <dbReference type="NCBI Taxonomy" id="1472724"/>
    <lineage>
        <taxon>Bacteria</taxon>
        <taxon>Pseudomonadati</taxon>
        <taxon>Bacteroidota</taxon>
        <taxon>Cytophagia</taxon>
        <taxon>Cytophagales</taxon>
        <taxon>Cyclobacteriaceae</taxon>
        <taxon>Belliella</taxon>
    </lineage>
</organism>
<keyword evidence="3" id="KW-1185">Reference proteome</keyword>
<sequence>MKTIAITLNILLLFAAAMCGSNSEEKNLAGISTFKKADDSCLMTFTGEDKGKFFTEELISELANGNKITPDHYERRHMFRFSWKEDGLVHFIGFDDMETAEKLRLKRNDNNKDISNLVVDFTKNTYRDKTPEEVEKLNKMINEELEKSKDENANANSNKTLQNTVMSMQQNSYITLDTKADYAVYNKKGFGVYVVVGEVLLSLSAQVGPYGSVDEEKSIALATKLANKVAAVCN</sequence>
<dbReference type="EMBL" id="JBHSAV010000053">
    <property type="protein sequence ID" value="MFC3977207.1"/>
    <property type="molecule type" value="Genomic_DNA"/>
</dbReference>
<protein>
    <recommendedName>
        <fullName evidence="4">Lipoprotein</fullName>
    </recommendedName>
</protein>
<evidence type="ECO:0000313" key="3">
    <source>
        <dbReference type="Proteomes" id="UP001595766"/>
    </source>
</evidence>
<evidence type="ECO:0000313" key="2">
    <source>
        <dbReference type="EMBL" id="MFC3977207.1"/>
    </source>
</evidence>
<evidence type="ECO:0000256" key="1">
    <source>
        <dbReference type="SAM" id="SignalP"/>
    </source>
</evidence>
<proteinExistence type="predicted"/>
<gene>
    <name evidence="2" type="ORF">ACFOUP_12540</name>
</gene>
<comment type="caution">
    <text evidence="2">The sequence shown here is derived from an EMBL/GenBank/DDBJ whole genome shotgun (WGS) entry which is preliminary data.</text>
</comment>
<dbReference type="Proteomes" id="UP001595766">
    <property type="component" value="Unassembled WGS sequence"/>
</dbReference>
<evidence type="ECO:0008006" key="4">
    <source>
        <dbReference type="Google" id="ProtNLM"/>
    </source>
</evidence>
<name>A0ABV8EM41_9BACT</name>
<reference evidence="3" key="1">
    <citation type="journal article" date="2019" name="Int. J. Syst. Evol. Microbiol.">
        <title>The Global Catalogue of Microorganisms (GCM) 10K type strain sequencing project: providing services to taxonomists for standard genome sequencing and annotation.</title>
        <authorList>
            <consortium name="The Broad Institute Genomics Platform"/>
            <consortium name="The Broad Institute Genome Sequencing Center for Infectious Disease"/>
            <person name="Wu L."/>
            <person name="Ma J."/>
        </authorList>
    </citation>
    <scope>NUCLEOTIDE SEQUENCE [LARGE SCALE GENOMIC DNA]</scope>
    <source>
        <strain evidence="3">CECT 8551</strain>
    </source>
</reference>
<dbReference type="RefSeq" id="WP_241291829.1">
    <property type="nucleotide sequence ID" value="NZ_JAKZGR010000002.1"/>
</dbReference>